<organism evidence="1 2">
    <name type="scientific">Peronosclerospora sorghi</name>
    <dbReference type="NCBI Taxonomy" id="230839"/>
    <lineage>
        <taxon>Eukaryota</taxon>
        <taxon>Sar</taxon>
        <taxon>Stramenopiles</taxon>
        <taxon>Oomycota</taxon>
        <taxon>Peronosporomycetes</taxon>
        <taxon>Peronosporales</taxon>
        <taxon>Peronosporaceae</taxon>
        <taxon>Peronosclerospora</taxon>
    </lineage>
</organism>
<dbReference type="Proteomes" id="UP001163321">
    <property type="component" value="Chromosome 3"/>
</dbReference>
<reference evidence="1 2" key="1">
    <citation type="journal article" date="2022" name="bioRxiv">
        <title>The genome of the oomycete Peronosclerospora sorghi, a cosmopolitan pathogen of maize and sorghum, is inflated with dispersed pseudogenes.</title>
        <authorList>
            <person name="Fletcher K."/>
            <person name="Martin F."/>
            <person name="Isakeit T."/>
            <person name="Cavanaugh K."/>
            <person name="Magill C."/>
            <person name="Michelmore R."/>
        </authorList>
    </citation>
    <scope>NUCLEOTIDE SEQUENCE [LARGE SCALE GENOMIC DNA]</scope>
    <source>
        <strain evidence="1">P6</strain>
    </source>
</reference>
<evidence type="ECO:0000313" key="1">
    <source>
        <dbReference type="EMBL" id="KAI9915694.1"/>
    </source>
</evidence>
<evidence type="ECO:0000313" key="2">
    <source>
        <dbReference type="Proteomes" id="UP001163321"/>
    </source>
</evidence>
<keyword evidence="2" id="KW-1185">Reference proteome</keyword>
<dbReference type="EMBL" id="CM047582">
    <property type="protein sequence ID" value="KAI9915694.1"/>
    <property type="molecule type" value="Genomic_DNA"/>
</dbReference>
<proteinExistence type="predicted"/>
<name>A0ACC0WC74_9STRA</name>
<gene>
    <name evidence="1" type="ORF">PsorP6_007249</name>
</gene>
<protein>
    <submittedName>
        <fullName evidence="1">Uncharacterized protein</fullName>
    </submittedName>
</protein>
<sequence>MVTQIPRLSTPGKVENGADHGSSSTHRLGEILHTTRKARPKVRDASQQGGRPCDANQVPLTVTHEIRMLRAQATFMENTLHELQTKWKTQCPDQGTLASAYRSLREKYATSLSEKTQHDLQQLLRQQQLLFATLQMTISCAPLQSNGKHLFDALHFQTQLGCDPEAHERTLWAHHEQSLATIPSIMDKFSHMAIAKARAHRKDLESKSFMPLSQFDITGCKDCTLISNVFVTDIPHTSLEDVFAAVLAYFDAIPTVMKKHLGITAKRERLNSPESPVFYSRTTFTGSPLEHTVNNIMCSELTASHGMVHLDVVTEDLLHPVSASATPLYGICGLHVTPRKDLTTGHTLSVTLQWIVVYHYNMLPLDPAIPHGLEMLRPILNGDLITATICEHIRQQKRK</sequence>
<comment type="caution">
    <text evidence="1">The sequence shown here is derived from an EMBL/GenBank/DDBJ whole genome shotgun (WGS) entry which is preliminary data.</text>
</comment>
<accession>A0ACC0WC74</accession>